<feature type="domain" description="Helix-hairpin-helix DNA-binding motif class 1" evidence="3">
    <location>
        <begin position="245"/>
        <end position="264"/>
    </location>
</feature>
<proteinExistence type="predicted"/>
<dbReference type="EMBL" id="DYUK01000225">
    <property type="protein sequence ID" value="HJG80787.1"/>
    <property type="molecule type" value="Genomic_DNA"/>
</dbReference>
<evidence type="ECO:0000256" key="1">
    <source>
        <dbReference type="SAM" id="MobiDB-lite"/>
    </source>
</evidence>
<feature type="region of interest" description="Disordered" evidence="1">
    <location>
        <begin position="85"/>
        <end position="116"/>
    </location>
</feature>
<sequence>MSPSPAERFSALLARSGERGWTPADREDDLDPEDALAVDEDAAWVDDEPRGVRPGLTRTLLLVLLGVVLSGVLVVVLAPSLLSGGEEPVVAPDGQEAAPEWTEAAGTTAGPTTGQESPVVVHVVGAVVRPGVVELPAHARVGDALEAAGGPLADADTDGVNLARTLVDGEQIRVPRQGEEPPAALPEAGGTGDKGGAGPAEGGEPLLDLNTADLEQLQTLQGIGPVTAQAILDHREAVGRFGSVEELLDVTGIGDATLAAIRDAVTVG</sequence>
<dbReference type="SUPFAM" id="SSF47781">
    <property type="entry name" value="RuvA domain 2-like"/>
    <property type="match status" value="1"/>
</dbReference>
<dbReference type="InterPro" id="IPR010994">
    <property type="entry name" value="RuvA_2-like"/>
</dbReference>
<feature type="region of interest" description="Disordered" evidence="1">
    <location>
        <begin position="174"/>
        <end position="204"/>
    </location>
</feature>
<name>A0A921SPE6_9MICO</name>
<dbReference type="Gene3D" id="3.10.560.10">
    <property type="entry name" value="Outer membrane lipoprotein wza domain like"/>
    <property type="match status" value="1"/>
</dbReference>
<evidence type="ECO:0000313" key="4">
    <source>
        <dbReference type="EMBL" id="HJG80787.1"/>
    </source>
</evidence>
<feature type="domain" description="Helix-hairpin-helix DNA-binding motif class 1" evidence="3">
    <location>
        <begin position="215"/>
        <end position="234"/>
    </location>
</feature>
<organism evidence="4 5">
    <name type="scientific">Brevibacterium senegalense</name>
    <dbReference type="NCBI Taxonomy" id="1033736"/>
    <lineage>
        <taxon>Bacteria</taxon>
        <taxon>Bacillati</taxon>
        <taxon>Actinomycetota</taxon>
        <taxon>Actinomycetes</taxon>
        <taxon>Micrococcales</taxon>
        <taxon>Brevibacteriaceae</taxon>
        <taxon>Brevibacterium</taxon>
    </lineage>
</organism>
<dbReference type="SMART" id="SM00278">
    <property type="entry name" value="HhH1"/>
    <property type="match status" value="2"/>
</dbReference>
<dbReference type="PANTHER" id="PTHR21180:SF32">
    <property type="entry name" value="ENDONUCLEASE_EXONUCLEASE_PHOSPHATASE FAMILY DOMAIN-CONTAINING PROTEIN 1"/>
    <property type="match status" value="1"/>
</dbReference>
<dbReference type="AlphaFoldDB" id="A0A921SPE6"/>
<dbReference type="GO" id="GO:0003677">
    <property type="term" value="F:DNA binding"/>
    <property type="evidence" value="ECO:0007669"/>
    <property type="project" value="InterPro"/>
</dbReference>
<dbReference type="GO" id="GO:0015627">
    <property type="term" value="C:type II protein secretion system complex"/>
    <property type="evidence" value="ECO:0007669"/>
    <property type="project" value="TreeGrafter"/>
</dbReference>
<dbReference type="GO" id="GO:0006281">
    <property type="term" value="P:DNA repair"/>
    <property type="evidence" value="ECO:0007669"/>
    <property type="project" value="InterPro"/>
</dbReference>
<evidence type="ECO:0000259" key="3">
    <source>
        <dbReference type="SMART" id="SM00278"/>
    </source>
</evidence>
<accession>A0A921SPE6</accession>
<dbReference type="InterPro" id="IPR019554">
    <property type="entry name" value="Soluble_ligand-bd"/>
</dbReference>
<dbReference type="Gene3D" id="1.10.150.320">
    <property type="entry name" value="Photosystem II 12 kDa extrinsic protein"/>
    <property type="match status" value="1"/>
</dbReference>
<reference evidence="4" key="1">
    <citation type="journal article" date="2021" name="PeerJ">
        <title>Extensive microbial diversity within the chicken gut microbiome revealed by metagenomics and culture.</title>
        <authorList>
            <person name="Gilroy R."/>
            <person name="Ravi A."/>
            <person name="Getino M."/>
            <person name="Pursley I."/>
            <person name="Horton D.L."/>
            <person name="Alikhan N.F."/>
            <person name="Baker D."/>
            <person name="Gharbi K."/>
            <person name="Hall N."/>
            <person name="Watson M."/>
            <person name="Adriaenssens E.M."/>
            <person name="Foster-Nyarko E."/>
            <person name="Jarju S."/>
            <person name="Secka A."/>
            <person name="Antonio M."/>
            <person name="Oren A."/>
            <person name="Chaudhuri R.R."/>
            <person name="La Ragione R."/>
            <person name="Hildebrand F."/>
            <person name="Pallen M.J."/>
        </authorList>
    </citation>
    <scope>NUCLEOTIDE SEQUENCE</scope>
    <source>
        <strain evidence="4">ChiGjej5B5-7349</strain>
    </source>
</reference>
<dbReference type="InterPro" id="IPR051675">
    <property type="entry name" value="Endo/Exo/Phosphatase_dom_1"/>
</dbReference>
<dbReference type="Proteomes" id="UP000784435">
    <property type="component" value="Unassembled WGS sequence"/>
</dbReference>
<keyword evidence="2" id="KW-0812">Transmembrane</keyword>
<keyword evidence="2" id="KW-0472">Membrane</keyword>
<dbReference type="InterPro" id="IPR003583">
    <property type="entry name" value="Hlx-hairpin-Hlx_DNA-bd_motif"/>
</dbReference>
<feature type="transmembrane region" description="Helical" evidence="2">
    <location>
        <begin position="60"/>
        <end position="82"/>
    </location>
</feature>
<reference evidence="4" key="2">
    <citation type="submission" date="2021-09" db="EMBL/GenBank/DDBJ databases">
        <authorList>
            <person name="Gilroy R."/>
        </authorList>
    </citation>
    <scope>NUCLEOTIDE SEQUENCE</scope>
    <source>
        <strain evidence="4">ChiGjej5B5-7349</strain>
    </source>
</reference>
<dbReference type="NCBIfam" id="TIGR00426">
    <property type="entry name" value="competence protein ComEA helix-hairpin-helix repeat region"/>
    <property type="match status" value="1"/>
</dbReference>
<dbReference type="Pfam" id="PF10531">
    <property type="entry name" value="SLBB"/>
    <property type="match status" value="1"/>
</dbReference>
<dbReference type="GO" id="GO:0015628">
    <property type="term" value="P:protein secretion by the type II secretion system"/>
    <property type="evidence" value="ECO:0007669"/>
    <property type="project" value="TreeGrafter"/>
</dbReference>
<keyword evidence="2" id="KW-1133">Transmembrane helix</keyword>
<gene>
    <name evidence="4" type="ORF">K8V08_10295</name>
</gene>
<dbReference type="Pfam" id="PF12836">
    <property type="entry name" value="HHH_3"/>
    <property type="match status" value="1"/>
</dbReference>
<protein>
    <submittedName>
        <fullName evidence="4">Helix-hairpin-helix domain-containing protein</fullName>
    </submittedName>
</protein>
<evidence type="ECO:0000313" key="5">
    <source>
        <dbReference type="Proteomes" id="UP000784435"/>
    </source>
</evidence>
<evidence type="ECO:0000256" key="2">
    <source>
        <dbReference type="SAM" id="Phobius"/>
    </source>
</evidence>
<dbReference type="PANTHER" id="PTHR21180">
    <property type="entry name" value="ENDONUCLEASE/EXONUCLEASE/PHOSPHATASE FAMILY DOMAIN-CONTAINING PROTEIN 1"/>
    <property type="match status" value="1"/>
</dbReference>
<feature type="compositionally biased region" description="Low complexity" evidence="1">
    <location>
        <begin position="96"/>
        <end position="116"/>
    </location>
</feature>
<feature type="compositionally biased region" description="Gly residues" evidence="1">
    <location>
        <begin position="189"/>
        <end position="201"/>
    </location>
</feature>
<dbReference type="InterPro" id="IPR004509">
    <property type="entry name" value="Competence_ComEA_HhH"/>
</dbReference>
<comment type="caution">
    <text evidence="4">The sequence shown here is derived from an EMBL/GenBank/DDBJ whole genome shotgun (WGS) entry which is preliminary data.</text>
</comment>